<comment type="caution">
    <text evidence="10">The sequence shown here is derived from an EMBL/GenBank/DDBJ whole genome shotgun (WGS) entry which is preliminary data.</text>
</comment>
<comment type="similarity">
    <text evidence="8 9">Belongs to the class I-like SAM-binding methyltransferase superfamily. TrmB family.</text>
</comment>
<feature type="binding site" evidence="9">
    <location>
        <position position="116"/>
    </location>
    <ligand>
        <name>S-adenosyl-L-methionine</name>
        <dbReference type="ChEBI" id="CHEBI:59789"/>
    </ligand>
</feature>
<dbReference type="SUPFAM" id="SSF53335">
    <property type="entry name" value="S-adenosyl-L-methionine-dependent methyltransferases"/>
    <property type="match status" value="1"/>
</dbReference>
<dbReference type="GO" id="GO:0043527">
    <property type="term" value="C:tRNA methyltransferase complex"/>
    <property type="evidence" value="ECO:0007669"/>
    <property type="project" value="TreeGrafter"/>
</dbReference>
<dbReference type="NCBIfam" id="NF001080">
    <property type="entry name" value="PRK00121.2-2"/>
    <property type="match status" value="1"/>
</dbReference>
<evidence type="ECO:0000256" key="8">
    <source>
        <dbReference type="ARBA" id="ARBA00060767"/>
    </source>
</evidence>
<dbReference type="HAMAP" id="MF_01057">
    <property type="entry name" value="tRNA_methyltr_TrmB"/>
    <property type="match status" value="1"/>
</dbReference>
<reference evidence="10" key="2">
    <citation type="journal article" date="2021" name="PeerJ">
        <title>Extensive microbial diversity within the chicken gut microbiome revealed by metagenomics and culture.</title>
        <authorList>
            <person name="Gilroy R."/>
            <person name="Ravi A."/>
            <person name="Getino M."/>
            <person name="Pursley I."/>
            <person name="Horton D.L."/>
            <person name="Alikhan N.F."/>
            <person name="Baker D."/>
            <person name="Gharbi K."/>
            <person name="Hall N."/>
            <person name="Watson M."/>
            <person name="Adriaenssens E.M."/>
            <person name="Foster-Nyarko E."/>
            <person name="Jarju S."/>
            <person name="Secka A."/>
            <person name="Antonio M."/>
            <person name="Oren A."/>
            <person name="Chaudhuri R.R."/>
            <person name="La Ragione R."/>
            <person name="Hildebrand F."/>
            <person name="Pallen M.J."/>
        </authorList>
    </citation>
    <scope>NUCLEOTIDE SEQUENCE</scope>
    <source>
        <strain evidence="10">CHK193-30670</strain>
    </source>
</reference>
<dbReference type="FunFam" id="3.40.50.150:FF:000035">
    <property type="entry name" value="tRNA (guanine-N(7)-)-methyltransferase"/>
    <property type="match status" value="1"/>
</dbReference>
<evidence type="ECO:0000313" key="11">
    <source>
        <dbReference type="Proteomes" id="UP000824074"/>
    </source>
</evidence>
<dbReference type="Pfam" id="PF02390">
    <property type="entry name" value="Methyltransf_4"/>
    <property type="match status" value="1"/>
</dbReference>
<comment type="function">
    <text evidence="2 9">Catalyzes the formation of N(7)-methylguanine at position 46 (m7G46) in tRNA.</text>
</comment>
<dbReference type="InterPro" id="IPR029063">
    <property type="entry name" value="SAM-dependent_MTases_sf"/>
</dbReference>
<reference evidence="10" key="1">
    <citation type="submission" date="2020-10" db="EMBL/GenBank/DDBJ databases">
        <authorList>
            <person name="Gilroy R."/>
        </authorList>
    </citation>
    <scope>NUCLEOTIDE SEQUENCE</scope>
    <source>
        <strain evidence="10">CHK193-30670</strain>
    </source>
</reference>
<dbReference type="PANTHER" id="PTHR23417:SF14">
    <property type="entry name" value="PENTACOTRIPEPTIDE-REPEAT REGION OF PRORP DOMAIN-CONTAINING PROTEIN"/>
    <property type="match status" value="1"/>
</dbReference>
<proteinExistence type="inferred from homology"/>
<name>A0A9D1IM85_9FIRM</name>
<keyword evidence="5 9" id="KW-0949">S-adenosyl-L-methionine</keyword>
<feature type="binding site" evidence="9">
    <location>
        <position position="152"/>
    </location>
    <ligand>
        <name>substrate</name>
    </ligand>
</feature>
<evidence type="ECO:0000256" key="5">
    <source>
        <dbReference type="ARBA" id="ARBA00022691"/>
    </source>
</evidence>
<evidence type="ECO:0000313" key="10">
    <source>
        <dbReference type="EMBL" id="HIU39872.1"/>
    </source>
</evidence>
<dbReference type="InterPro" id="IPR055361">
    <property type="entry name" value="tRNA_methyltr_TrmB_bact"/>
</dbReference>
<feature type="region of interest" description="Interaction with RNA" evidence="9">
    <location>
        <begin position="122"/>
        <end position="127"/>
    </location>
</feature>
<dbReference type="GO" id="GO:0008176">
    <property type="term" value="F:tRNA (guanine(46)-N7)-methyltransferase activity"/>
    <property type="evidence" value="ECO:0007669"/>
    <property type="project" value="UniProtKB-UniRule"/>
</dbReference>
<evidence type="ECO:0000256" key="7">
    <source>
        <dbReference type="ARBA" id="ARBA00060552"/>
    </source>
</evidence>
<evidence type="ECO:0000256" key="9">
    <source>
        <dbReference type="HAMAP-Rule" id="MF_01057"/>
    </source>
</evidence>
<protein>
    <recommendedName>
        <fullName evidence="9">tRNA (guanine-N(7)-)-methyltransferase</fullName>
        <ecNumber evidence="9">2.1.1.33</ecNumber>
    </recommendedName>
    <alternativeName>
        <fullName evidence="9">tRNA (guanine(46)-N(7))-methyltransferase</fullName>
    </alternativeName>
    <alternativeName>
        <fullName evidence="9">tRNA(m7G46)-methyltransferase</fullName>
    </alternativeName>
</protein>
<feature type="binding site" evidence="9">
    <location>
        <position position="43"/>
    </location>
    <ligand>
        <name>S-adenosyl-L-methionine</name>
        <dbReference type="ChEBI" id="CHEBI:59789"/>
    </ligand>
</feature>
<accession>A0A9D1IM85</accession>
<sequence>MRLKNVKNASEIIMNSSYLIKDPKLYKGKYNKLFGNDNPIDIEIGMGKGDFIIGMAMQNPNVNYIGIEMYDSVIVRAVQKLENKIIPNLRLIRMDANLIDEVFEKEINTIYLNFSDPWPKKRHEKRRLTSHEFLKKYDNLFKGEKKIFQKTDNLGLFAFSIESLSTYGYTLKNVTLDLYNNMIENNVQTEYEKKFESKNVKICRLEAYKND</sequence>
<evidence type="ECO:0000256" key="2">
    <source>
        <dbReference type="ARBA" id="ARBA00003015"/>
    </source>
</evidence>
<gene>
    <name evidence="9 10" type="primary">trmB</name>
    <name evidence="10" type="ORF">IAB68_01040</name>
</gene>
<organism evidence="10 11">
    <name type="scientific">Candidatus Aphodocola excrementigallinarum</name>
    <dbReference type="NCBI Taxonomy" id="2840670"/>
    <lineage>
        <taxon>Bacteria</taxon>
        <taxon>Bacillati</taxon>
        <taxon>Bacillota</taxon>
        <taxon>Bacilli</taxon>
        <taxon>Candidatus Aphodocola</taxon>
    </lineage>
</organism>
<dbReference type="EC" id="2.1.1.33" evidence="9"/>
<feature type="binding site" evidence="9">
    <location>
        <position position="95"/>
    </location>
    <ligand>
        <name>S-adenosyl-L-methionine</name>
        <dbReference type="ChEBI" id="CHEBI:59789"/>
    </ligand>
</feature>
<feature type="binding site" evidence="9">
    <location>
        <begin position="189"/>
        <end position="192"/>
    </location>
    <ligand>
        <name>substrate</name>
    </ligand>
</feature>
<dbReference type="NCBIfam" id="TIGR00091">
    <property type="entry name" value="tRNA (guanosine(46)-N7)-methyltransferase TrmB"/>
    <property type="match status" value="1"/>
</dbReference>
<dbReference type="AlphaFoldDB" id="A0A9D1IM85"/>
<dbReference type="InterPro" id="IPR003358">
    <property type="entry name" value="tRNA_(Gua-N-7)_MeTrfase_Trmb"/>
</dbReference>
<evidence type="ECO:0000256" key="1">
    <source>
        <dbReference type="ARBA" id="ARBA00000142"/>
    </source>
</evidence>
<keyword evidence="3 9" id="KW-0489">Methyltransferase</keyword>
<dbReference type="EMBL" id="DVMT01000014">
    <property type="protein sequence ID" value="HIU39872.1"/>
    <property type="molecule type" value="Genomic_DNA"/>
</dbReference>
<evidence type="ECO:0000256" key="3">
    <source>
        <dbReference type="ARBA" id="ARBA00022603"/>
    </source>
</evidence>
<evidence type="ECO:0000256" key="4">
    <source>
        <dbReference type="ARBA" id="ARBA00022679"/>
    </source>
</evidence>
<feature type="binding site" evidence="9">
    <location>
        <position position="68"/>
    </location>
    <ligand>
        <name>S-adenosyl-L-methionine</name>
        <dbReference type="ChEBI" id="CHEBI:59789"/>
    </ligand>
</feature>
<dbReference type="PROSITE" id="PS51625">
    <property type="entry name" value="SAM_MT_TRMB"/>
    <property type="match status" value="1"/>
</dbReference>
<dbReference type="PANTHER" id="PTHR23417">
    <property type="entry name" value="3-DEOXY-D-MANNO-OCTULOSONIC-ACID TRANSFERASE/TRNA GUANINE-N 7 - -METHYLTRANSFERASE"/>
    <property type="match status" value="1"/>
</dbReference>
<evidence type="ECO:0000256" key="6">
    <source>
        <dbReference type="ARBA" id="ARBA00022694"/>
    </source>
</evidence>
<comment type="pathway">
    <text evidence="7 9">tRNA modification; N(7)-methylguanine-tRNA biosynthesis.</text>
</comment>
<dbReference type="Gene3D" id="3.40.50.150">
    <property type="entry name" value="Vaccinia Virus protein VP39"/>
    <property type="match status" value="1"/>
</dbReference>
<feature type="binding site" evidence="9">
    <location>
        <position position="120"/>
    </location>
    <ligand>
        <name>substrate</name>
    </ligand>
</feature>
<keyword evidence="6 9" id="KW-0819">tRNA processing</keyword>
<keyword evidence="4 9" id="KW-0808">Transferase</keyword>
<comment type="catalytic activity">
    <reaction evidence="1 9">
        <text>guanosine(46) in tRNA + S-adenosyl-L-methionine = N(7)-methylguanosine(46) in tRNA + S-adenosyl-L-homocysteine</text>
        <dbReference type="Rhea" id="RHEA:42708"/>
        <dbReference type="Rhea" id="RHEA-COMP:10188"/>
        <dbReference type="Rhea" id="RHEA-COMP:10189"/>
        <dbReference type="ChEBI" id="CHEBI:57856"/>
        <dbReference type="ChEBI" id="CHEBI:59789"/>
        <dbReference type="ChEBI" id="CHEBI:74269"/>
        <dbReference type="ChEBI" id="CHEBI:74480"/>
        <dbReference type="EC" id="2.1.1.33"/>
    </reaction>
</comment>
<dbReference type="Proteomes" id="UP000824074">
    <property type="component" value="Unassembled WGS sequence"/>
</dbReference>